<name>A0A1G1ZFD5_9BACT</name>
<sequence>MYWILTLLAIVCSVLVVKAVKRRRLTSYLVGVEDRLRMASAVGEIGEDETQPLPAVSSESFAPDVEVLKLDRLGNVIAGTVVHRAEFVRMDGSDRAVLRKSNGALVRRSARRLQFIV</sequence>
<dbReference type="Proteomes" id="UP000177174">
    <property type="component" value="Unassembled WGS sequence"/>
</dbReference>
<evidence type="ECO:0000313" key="2">
    <source>
        <dbReference type="Proteomes" id="UP000177174"/>
    </source>
</evidence>
<dbReference type="STRING" id="1798405.A3E64_01430"/>
<proteinExistence type="predicted"/>
<dbReference type="AlphaFoldDB" id="A0A1G1ZFD5"/>
<accession>A0A1G1ZFD5</accession>
<reference evidence="1 2" key="1">
    <citation type="journal article" date="2016" name="Nat. Commun.">
        <title>Thousands of microbial genomes shed light on interconnected biogeochemical processes in an aquifer system.</title>
        <authorList>
            <person name="Anantharaman K."/>
            <person name="Brown C.T."/>
            <person name="Hug L.A."/>
            <person name="Sharon I."/>
            <person name="Castelle C.J."/>
            <person name="Probst A.J."/>
            <person name="Thomas B.C."/>
            <person name="Singh A."/>
            <person name="Wilkins M.J."/>
            <person name="Karaoz U."/>
            <person name="Brodie E.L."/>
            <person name="Williams K.H."/>
            <person name="Hubbard S.S."/>
            <person name="Banfield J.F."/>
        </authorList>
    </citation>
    <scope>NUCLEOTIDE SEQUENCE [LARGE SCALE GENOMIC DNA]</scope>
</reference>
<organism evidence="1 2">
    <name type="scientific">Candidatus Harrisonbacteria bacterium RIFCSPHIGHO2_12_FULL_48_16</name>
    <dbReference type="NCBI Taxonomy" id="1798405"/>
    <lineage>
        <taxon>Bacteria</taxon>
        <taxon>Candidatus Harrisoniibacteriota</taxon>
    </lineage>
</organism>
<protein>
    <submittedName>
        <fullName evidence="1">Uncharacterized protein</fullName>
    </submittedName>
</protein>
<comment type="caution">
    <text evidence="1">The sequence shown here is derived from an EMBL/GenBank/DDBJ whole genome shotgun (WGS) entry which is preliminary data.</text>
</comment>
<gene>
    <name evidence="1" type="ORF">A3E64_01430</name>
</gene>
<dbReference type="EMBL" id="MHJH01000041">
    <property type="protein sequence ID" value="OGY63288.1"/>
    <property type="molecule type" value="Genomic_DNA"/>
</dbReference>
<evidence type="ECO:0000313" key="1">
    <source>
        <dbReference type="EMBL" id="OGY63288.1"/>
    </source>
</evidence>